<gene>
    <name evidence="2" type="ORF">DDY73_07845</name>
</gene>
<proteinExistence type="predicted"/>
<organism evidence="2 3">
    <name type="scientific">Coprobacter fastidiosus</name>
    <dbReference type="NCBI Taxonomy" id="1099853"/>
    <lineage>
        <taxon>Bacteria</taxon>
        <taxon>Pseudomonadati</taxon>
        <taxon>Bacteroidota</taxon>
        <taxon>Bacteroidia</taxon>
        <taxon>Bacteroidales</taxon>
        <taxon>Barnesiellaceae</taxon>
        <taxon>Coprobacter</taxon>
    </lineage>
</organism>
<keyword evidence="1" id="KW-1133">Transmembrane helix</keyword>
<feature type="transmembrane region" description="Helical" evidence="1">
    <location>
        <begin position="38"/>
        <end position="55"/>
    </location>
</feature>
<feature type="transmembrane region" description="Helical" evidence="1">
    <location>
        <begin position="143"/>
        <end position="161"/>
    </location>
</feature>
<name>A0A354M316_9BACT</name>
<sequence>MKQEKLFKHRYFYLQSAGLLPLFLVSLTDNYLTEIHTVKLALFIGLICLCVEIFYRIFYRRFLFMFGVSTLTLIQFASLKLLFYNSLFLISNTVFLGILLFINILIVRGLHRILFHRHSRDYSRKDRMVMANIMHEFMYMSRLLLYVLSFYLAVTIMFNTYSRNMYPDIYVFLNYRLNLILMMLYFVYECIRIILLNKMLSKETWLPIINESLSVIGRVEKHESFRRGNRYLHPHLRVIIMCGNRIYLQPGQIKGSLSGLHLDTPVSEDLRYGETPDKVLKIAMEKYISVENRNSPRRILTSKFKTDIMNRVIMLYVLNVSDESYAINKPRGGKFWTSDQIDAELGKGVFSTCFEQEYEFLKNTILLAWEYTEKEK</sequence>
<protein>
    <submittedName>
        <fullName evidence="2">Uncharacterized protein</fullName>
    </submittedName>
</protein>
<keyword evidence="1" id="KW-0812">Transmembrane</keyword>
<dbReference type="AlphaFoldDB" id="A0A354M316"/>
<dbReference type="Proteomes" id="UP000262954">
    <property type="component" value="Unassembled WGS sequence"/>
</dbReference>
<evidence type="ECO:0000313" key="3">
    <source>
        <dbReference type="Proteomes" id="UP000262954"/>
    </source>
</evidence>
<feature type="transmembrane region" description="Helical" evidence="1">
    <location>
        <begin position="12"/>
        <end position="32"/>
    </location>
</feature>
<comment type="caution">
    <text evidence="2">The sequence shown here is derived from an EMBL/GenBank/DDBJ whole genome shotgun (WGS) entry which is preliminary data.</text>
</comment>
<evidence type="ECO:0000313" key="2">
    <source>
        <dbReference type="EMBL" id="HBJ08905.1"/>
    </source>
</evidence>
<accession>A0A354M316</accession>
<evidence type="ECO:0000256" key="1">
    <source>
        <dbReference type="SAM" id="Phobius"/>
    </source>
</evidence>
<keyword evidence="1" id="KW-0472">Membrane</keyword>
<reference evidence="2 3" key="1">
    <citation type="journal article" date="2018" name="Nat. Biotechnol.">
        <title>A standardized bacterial taxonomy based on genome phylogeny substantially revises the tree of life.</title>
        <authorList>
            <person name="Parks D.H."/>
            <person name="Chuvochina M."/>
            <person name="Waite D.W."/>
            <person name="Rinke C."/>
            <person name="Skarshewski A."/>
            <person name="Chaumeil P.A."/>
            <person name="Hugenholtz P."/>
        </authorList>
    </citation>
    <scope>NUCLEOTIDE SEQUENCE [LARGE SCALE GENOMIC DNA]</scope>
    <source>
        <strain evidence="2">UBA11482</strain>
    </source>
</reference>
<feature type="transmembrane region" description="Helical" evidence="1">
    <location>
        <begin position="62"/>
        <end position="83"/>
    </location>
</feature>
<feature type="transmembrane region" description="Helical" evidence="1">
    <location>
        <begin position="89"/>
        <end position="110"/>
    </location>
</feature>
<feature type="transmembrane region" description="Helical" evidence="1">
    <location>
        <begin position="173"/>
        <end position="195"/>
    </location>
</feature>
<dbReference type="EMBL" id="DNWC01000099">
    <property type="protein sequence ID" value="HBJ08905.1"/>
    <property type="molecule type" value="Genomic_DNA"/>
</dbReference>